<evidence type="ECO:0000313" key="3">
    <source>
        <dbReference type="Proteomes" id="UP000053392"/>
    </source>
</evidence>
<keyword evidence="3" id="KW-1185">Reference proteome</keyword>
<protein>
    <submittedName>
        <fullName evidence="2">Unplaced genomic scaffold supercont1.5, whole genome shotgun sequence</fullName>
    </submittedName>
</protein>
<organism evidence="2 3">
    <name type="scientific">Cryptococcus deuterogattii Ram5</name>
    <dbReference type="NCBI Taxonomy" id="1296110"/>
    <lineage>
        <taxon>Eukaryota</taxon>
        <taxon>Fungi</taxon>
        <taxon>Dikarya</taxon>
        <taxon>Basidiomycota</taxon>
        <taxon>Agaricomycotina</taxon>
        <taxon>Tremellomycetes</taxon>
        <taxon>Tremellales</taxon>
        <taxon>Cryptococcaceae</taxon>
        <taxon>Cryptococcus</taxon>
        <taxon>Cryptococcus gattii species complex</taxon>
    </lineage>
</organism>
<feature type="compositionally biased region" description="Acidic residues" evidence="1">
    <location>
        <begin position="167"/>
        <end position="179"/>
    </location>
</feature>
<gene>
    <name evidence="2" type="ORF">I313_02380</name>
</gene>
<feature type="region of interest" description="Disordered" evidence="1">
    <location>
        <begin position="167"/>
        <end position="201"/>
    </location>
</feature>
<dbReference type="OrthoDB" id="77828at2759"/>
<evidence type="ECO:0000256" key="1">
    <source>
        <dbReference type="SAM" id="MobiDB-lite"/>
    </source>
</evidence>
<dbReference type="Proteomes" id="UP000053392">
    <property type="component" value="Unassembled WGS sequence"/>
</dbReference>
<feature type="compositionally biased region" description="Low complexity" evidence="1">
    <location>
        <begin position="304"/>
        <end position="316"/>
    </location>
</feature>
<feature type="compositionally biased region" description="Basic and acidic residues" evidence="1">
    <location>
        <begin position="180"/>
        <end position="201"/>
    </location>
</feature>
<sequence length="500" mass="56062">MSELKRKQWEIFAQEQTKYKTQCKNERKPVVEGYDVRVGDTLRAIGVLEEWSRREGVFRQLMVSPSAGGSIDVQNAQPPSSPGWHPKSDSTVLTLDDSVSASVSVSDSRFPSASGSVLVLGNCPKLKLRHPTRLPSATLTRPTFRRYILHTVISHVEGALEILLTPEDEDGDGSAEGDDPEKGKGNGGDEEKKAKEKEREGVERLRKALGYYFPEYRELNKTLQRDSPRPRSQPRPCGGARRRRPPRTAKEIVGPLIPFTLTSLLADPTLSLLGGLVLEREARARVKMLKRQVLSGPDSHPHSHSTSSQTQSQSQSLQEEYTSRRLLHKQTSSFFTPSEKERALRGMITTALREMAEEGEIVQVRLETAFTPFLDARATHPNTRDTWGYLPLPPPLVFPLLFPLILSLQSTRVPQSHSQSLSRRAADLRHGRIAPPLHSSTPTITTNEITKSLTQWGKDGRWERVRSEVVQAGLHWAQERGWVVKKGEGWVFGEAAYDWV</sequence>
<feature type="region of interest" description="Disordered" evidence="1">
    <location>
        <begin position="293"/>
        <end position="322"/>
    </location>
</feature>
<evidence type="ECO:0000313" key="2">
    <source>
        <dbReference type="EMBL" id="KIR41262.1"/>
    </source>
</evidence>
<proteinExistence type="predicted"/>
<reference evidence="2 3" key="1">
    <citation type="submission" date="2015-01" db="EMBL/GenBank/DDBJ databases">
        <title>The Genome Sequence of Cryptococcus gattii Ram5.</title>
        <authorList>
            <consortium name="The Broad Institute Genomics Platform"/>
            <person name="Cuomo C."/>
            <person name="Litvintseva A."/>
            <person name="Chen Y."/>
            <person name="Heitman J."/>
            <person name="Sun S."/>
            <person name="Springer D."/>
            <person name="Dromer F."/>
            <person name="Young S."/>
            <person name="Zeng Q."/>
            <person name="Gargeya S."/>
            <person name="Abouelleil A."/>
            <person name="Alvarado L."/>
            <person name="Chapman S.B."/>
            <person name="Gainer-Dewar J."/>
            <person name="Goldberg J."/>
            <person name="Griggs A."/>
            <person name="Gujja S."/>
            <person name="Hansen M."/>
            <person name="Howarth C."/>
            <person name="Imamovic A."/>
            <person name="Larimer J."/>
            <person name="Murphy C."/>
            <person name="Naylor J."/>
            <person name="Pearson M."/>
            <person name="Priest M."/>
            <person name="Roberts A."/>
            <person name="Saif S."/>
            <person name="Shea T."/>
            <person name="Sykes S."/>
            <person name="Wortman J."/>
            <person name="Nusbaum C."/>
            <person name="Birren B."/>
        </authorList>
    </citation>
    <scope>NUCLEOTIDE SEQUENCE [LARGE SCALE GENOMIC DNA]</scope>
    <source>
        <strain evidence="2 3">Ram5</strain>
    </source>
</reference>
<feature type="compositionally biased region" description="Basic and acidic residues" evidence="1">
    <location>
        <begin position="220"/>
        <end position="229"/>
    </location>
</feature>
<name>A0A0D0T5Q7_9TREE</name>
<feature type="region of interest" description="Disordered" evidence="1">
    <location>
        <begin position="69"/>
        <end position="91"/>
    </location>
</feature>
<dbReference type="AlphaFoldDB" id="A0A0D0T5Q7"/>
<dbReference type="EMBL" id="KN847900">
    <property type="protein sequence ID" value="KIR41262.1"/>
    <property type="molecule type" value="Genomic_DNA"/>
</dbReference>
<accession>A0A0D0T5Q7</accession>
<dbReference type="HOGENOM" id="CLU_446887_0_0_1"/>
<feature type="region of interest" description="Disordered" evidence="1">
    <location>
        <begin position="220"/>
        <end position="251"/>
    </location>
</feature>